<dbReference type="Pfam" id="PF02403">
    <property type="entry name" value="Seryl_tRNA_N"/>
    <property type="match status" value="1"/>
</dbReference>
<feature type="binding site" evidence="16">
    <location>
        <begin position="265"/>
        <end position="267"/>
    </location>
    <ligand>
        <name>ATP</name>
        <dbReference type="ChEBI" id="CHEBI:30616"/>
    </ligand>
</feature>
<evidence type="ECO:0000256" key="14">
    <source>
        <dbReference type="NCBIfam" id="TIGR00414"/>
    </source>
</evidence>
<dbReference type="AlphaFoldDB" id="S2DUY2"/>
<dbReference type="EMBL" id="ALWO02000036">
    <property type="protein sequence ID" value="EOZ95911.1"/>
    <property type="molecule type" value="Genomic_DNA"/>
</dbReference>
<dbReference type="RefSeq" id="WP_009034948.1">
    <property type="nucleotide sequence ID" value="NZ_ALWO02000036.1"/>
</dbReference>
<evidence type="ECO:0000313" key="19">
    <source>
        <dbReference type="EMBL" id="EOZ95911.1"/>
    </source>
</evidence>
<dbReference type="InterPro" id="IPR015866">
    <property type="entry name" value="Ser-tRNA-synth_1_N"/>
</dbReference>
<evidence type="ECO:0000256" key="8">
    <source>
        <dbReference type="ARBA" id="ARBA00022840"/>
    </source>
</evidence>
<protein>
    <recommendedName>
        <fullName evidence="11 14">Serine--tRNA ligase</fullName>
        <ecNumber evidence="4 14">6.1.1.11</ecNumber>
    </recommendedName>
</protein>
<dbReference type="SUPFAM" id="SSF55681">
    <property type="entry name" value="Class II aaRS and biotin synthetases"/>
    <property type="match status" value="1"/>
</dbReference>
<dbReference type="GO" id="GO:0005737">
    <property type="term" value="C:cytoplasm"/>
    <property type="evidence" value="ECO:0007669"/>
    <property type="project" value="UniProtKB-SubCell"/>
</dbReference>
<feature type="domain" description="Aminoacyl-transfer RNA synthetases class-II family profile" evidence="18">
    <location>
        <begin position="176"/>
        <end position="416"/>
    </location>
</feature>
<evidence type="ECO:0000256" key="9">
    <source>
        <dbReference type="ARBA" id="ARBA00022917"/>
    </source>
</evidence>
<dbReference type="InterPro" id="IPR002314">
    <property type="entry name" value="aa-tRNA-synt_IIb"/>
</dbReference>
<dbReference type="Proteomes" id="UP000006073">
    <property type="component" value="Unassembled WGS sequence"/>
</dbReference>
<dbReference type="InterPro" id="IPR010978">
    <property type="entry name" value="tRNA-bd_arm"/>
</dbReference>
<keyword evidence="10" id="KW-0030">Aminoacyl-tRNA synthetase</keyword>
<keyword evidence="7" id="KW-0547">Nucleotide-binding</keyword>
<evidence type="ECO:0000256" key="10">
    <source>
        <dbReference type="ARBA" id="ARBA00023146"/>
    </source>
</evidence>
<comment type="pathway">
    <text evidence="2">Aminoacyl-tRNA biosynthesis; selenocysteinyl-tRNA(Sec) biosynthesis; L-seryl-tRNA(Sec) from L-serine and tRNA(Sec): step 1/1.</text>
</comment>
<keyword evidence="8 16" id="KW-0067">ATP-binding</keyword>
<dbReference type="PROSITE" id="PS50862">
    <property type="entry name" value="AA_TRNA_LIGASE_II"/>
    <property type="match status" value="1"/>
</dbReference>
<evidence type="ECO:0000256" key="11">
    <source>
        <dbReference type="ARBA" id="ARBA00039158"/>
    </source>
</evidence>
<dbReference type="eggNOG" id="COG0172">
    <property type="taxonomic scope" value="Bacteria"/>
</dbReference>
<dbReference type="EC" id="6.1.1.11" evidence="4 14"/>
<dbReference type="PANTHER" id="PTHR43697">
    <property type="entry name" value="SERYL-TRNA SYNTHETASE"/>
    <property type="match status" value="1"/>
</dbReference>
<dbReference type="PIRSF" id="PIRSF001529">
    <property type="entry name" value="Ser-tRNA-synth_IIa"/>
    <property type="match status" value="1"/>
</dbReference>
<dbReference type="InterPro" id="IPR002317">
    <property type="entry name" value="Ser-tRNA-ligase_type_1"/>
</dbReference>
<accession>S2DUY2</accession>
<feature type="binding site" evidence="15">
    <location>
        <position position="288"/>
    </location>
    <ligand>
        <name>L-serine</name>
        <dbReference type="ChEBI" id="CHEBI:33384"/>
    </ligand>
</feature>
<keyword evidence="6 19" id="KW-0436">Ligase</keyword>
<dbReference type="NCBIfam" id="TIGR00414">
    <property type="entry name" value="serS"/>
    <property type="match status" value="1"/>
</dbReference>
<organism evidence="19 20">
    <name type="scientific">Indibacter alkaliphilus (strain CCUG 57479 / KCTC 22604 / LW1)</name>
    <dbReference type="NCBI Taxonomy" id="1189612"/>
    <lineage>
        <taxon>Bacteria</taxon>
        <taxon>Pseudomonadati</taxon>
        <taxon>Bacteroidota</taxon>
        <taxon>Cytophagia</taxon>
        <taxon>Cytophagales</taxon>
        <taxon>Cyclobacteriaceae</taxon>
    </lineage>
</organism>
<keyword evidence="9" id="KW-0648">Protein biosynthesis</keyword>
<reference evidence="19 20" key="1">
    <citation type="journal article" date="2013" name="Genome Announc.">
        <title>Draft Genome Sequence of Indibacter alkaliphilus Strain LW1T, Isolated from Lonar Lake, a Haloalkaline Lake in the Buldana District of Maharashtra, India.</title>
        <authorList>
            <person name="Singh A."/>
            <person name="Kumar Jangir P."/>
            <person name="Sharma R."/>
            <person name="Singh A."/>
            <person name="Kumar Pinnaka A."/>
            <person name="Shivaji S."/>
        </authorList>
    </citation>
    <scope>NUCLEOTIDE SEQUENCE [LARGE SCALE GENOMIC DNA]</scope>
    <source>
        <strain evidence="20">CCUG 57479 / KCTC 22604 / LW1</strain>
    </source>
</reference>
<keyword evidence="17" id="KW-0175">Coiled coil</keyword>
<dbReference type="PRINTS" id="PR00981">
    <property type="entry name" value="TRNASYNTHSER"/>
</dbReference>
<evidence type="ECO:0000256" key="6">
    <source>
        <dbReference type="ARBA" id="ARBA00022598"/>
    </source>
</evidence>
<dbReference type="Pfam" id="PF00587">
    <property type="entry name" value="tRNA-synt_2b"/>
    <property type="match status" value="1"/>
</dbReference>
<dbReference type="STRING" id="1189612.A33Q_2504"/>
<feature type="binding site" evidence="15">
    <location>
        <position position="385"/>
    </location>
    <ligand>
        <name>L-serine</name>
        <dbReference type="ChEBI" id="CHEBI:33384"/>
    </ligand>
</feature>
<feature type="coiled-coil region" evidence="17">
    <location>
        <begin position="33"/>
        <end position="107"/>
    </location>
</feature>
<evidence type="ECO:0000259" key="18">
    <source>
        <dbReference type="PROSITE" id="PS50862"/>
    </source>
</evidence>
<keyword evidence="20" id="KW-1185">Reference proteome</keyword>
<dbReference type="InterPro" id="IPR045864">
    <property type="entry name" value="aa-tRNA-synth_II/BPL/LPL"/>
</dbReference>
<feature type="binding site" evidence="16">
    <location>
        <begin position="352"/>
        <end position="355"/>
    </location>
    <ligand>
        <name>ATP</name>
        <dbReference type="ChEBI" id="CHEBI:30616"/>
    </ligand>
</feature>
<evidence type="ECO:0000256" key="15">
    <source>
        <dbReference type="PIRSR" id="PIRSR001529-1"/>
    </source>
</evidence>
<dbReference type="Gene3D" id="3.30.930.10">
    <property type="entry name" value="Bira Bifunctional Protein, Domain 2"/>
    <property type="match status" value="1"/>
</dbReference>
<dbReference type="GO" id="GO:0006434">
    <property type="term" value="P:seryl-tRNA aminoacylation"/>
    <property type="evidence" value="ECO:0007669"/>
    <property type="project" value="UniProtKB-UniRule"/>
</dbReference>
<sequence length="423" mass="47995">MLLVNTIRDNFETVLEGLQKRNFPHAEATLHQVLELDKARKDTQVQRDNLQAESNSISKQIGMMMREGKKEEAEKIKSRTSEIKEQVKLLEDAYNNIEEDLKQLLYTIPNVPHVSVPSGKSAEDNEIVLEFGEIPVLPEGSQPHWELIKQYDIIDFDLGVKIAGAGFPVYKGRGARLQRALINFFLDEAQKAGYYEVQPPILVNEDSGYGTGQLPDKEGQMYEATADKLYLIPTAEVPITNMYRDVILNEVDFPIKNVGYTPCFRREAGSWGAHVRGLNRLHQFDKVEVVHISHPDQSYEALEEMSAYVQGLLKKLELPFRVLRLCGGDMGFTSALTYDMEVYSAAQERWLEVSSVSNFECYQANRLKLRYRTVDKKTQLAHTLNGSALALPRIVAAILENNQTEEGIRMPKVLVPYLGFDLL</sequence>
<evidence type="ECO:0000256" key="12">
    <source>
        <dbReference type="ARBA" id="ARBA00047929"/>
    </source>
</evidence>
<dbReference type="OrthoDB" id="9804647at2"/>
<dbReference type="SUPFAM" id="SSF46589">
    <property type="entry name" value="tRNA-binding arm"/>
    <property type="match status" value="1"/>
</dbReference>
<feature type="binding site" evidence="15">
    <location>
        <position position="265"/>
    </location>
    <ligand>
        <name>L-serine</name>
        <dbReference type="ChEBI" id="CHEBI:33384"/>
    </ligand>
</feature>
<evidence type="ECO:0000256" key="4">
    <source>
        <dbReference type="ARBA" id="ARBA00012840"/>
    </source>
</evidence>
<dbReference type="GO" id="GO:0005524">
    <property type="term" value="F:ATP binding"/>
    <property type="evidence" value="ECO:0007669"/>
    <property type="project" value="UniProtKB-KW"/>
</dbReference>
<evidence type="ECO:0000256" key="17">
    <source>
        <dbReference type="SAM" id="Coils"/>
    </source>
</evidence>
<dbReference type="InterPro" id="IPR006195">
    <property type="entry name" value="aa-tRNA-synth_II"/>
</dbReference>
<proteinExistence type="inferred from homology"/>
<gene>
    <name evidence="19" type="ORF">A33Q_2504</name>
</gene>
<evidence type="ECO:0000256" key="2">
    <source>
        <dbReference type="ARBA" id="ARBA00005045"/>
    </source>
</evidence>
<keyword evidence="5" id="KW-0963">Cytoplasm</keyword>
<evidence type="ECO:0000256" key="3">
    <source>
        <dbReference type="ARBA" id="ARBA00010728"/>
    </source>
</evidence>
<comment type="catalytic activity">
    <reaction evidence="12">
        <text>tRNA(Sec) + L-serine + ATP = L-seryl-tRNA(Sec) + AMP + diphosphate + H(+)</text>
        <dbReference type="Rhea" id="RHEA:42580"/>
        <dbReference type="Rhea" id="RHEA-COMP:9742"/>
        <dbReference type="Rhea" id="RHEA-COMP:10128"/>
        <dbReference type="ChEBI" id="CHEBI:15378"/>
        <dbReference type="ChEBI" id="CHEBI:30616"/>
        <dbReference type="ChEBI" id="CHEBI:33019"/>
        <dbReference type="ChEBI" id="CHEBI:33384"/>
        <dbReference type="ChEBI" id="CHEBI:78442"/>
        <dbReference type="ChEBI" id="CHEBI:78533"/>
        <dbReference type="ChEBI" id="CHEBI:456215"/>
        <dbReference type="EC" id="6.1.1.11"/>
    </reaction>
</comment>
<evidence type="ECO:0000256" key="7">
    <source>
        <dbReference type="ARBA" id="ARBA00022741"/>
    </source>
</evidence>
<evidence type="ECO:0000256" key="5">
    <source>
        <dbReference type="ARBA" id="ARBA00022490"/>
    </source>
</evidence>
<evidence type="ECO:0000256" key="13">
    <source>
        <dbReference type="ARBA" id="ARBA00048823"/>
    </source>
</evidence>
<feature type="binding site" evidence="15">
    <location>
        <position position="234"/>
    </location>
    <ligand>
        <name>L-serine</name>
        <dbReference type="ChEBI" id="CHEBI:33384"/>
    </ligand>
</feature>
<comment type="similarity">
    <text evidence="3">Belongs to the class-II aminoacyl-tRNA synthetase family. Type-1 seryl-tRNA synthetase subfamily.</text>
</comment>
<evidence type="ECO:0000256" key="1">
    <source>
        <dbReference type="ARBA" id="ARBA00004496"/>
    </source>
</evidence>
<dbReference type="Gene3D" id="1.10.287.40">
    <property type="entry name" value="Serine-tRNA synthetase, tRNA binding domain"/>
    <property type="match status" value="1"/>
</dbReference>
<comment type="subcellular location">
    <subcellularLocation>
        <location evidence="1">Cytoplasm</location>
    </subcellularLocation>
</comment>
<dbReference type="InterPro" id="IPR042103">
    <property type="entry name" value="SerRS_1_N_sf"/>
</dbReference>
<comment type="catalytic activity">
    <reaction evidence="13">
        <text>tRNA(Ser) + L-serine + ATP = L-seryl-tRNA(Ser) + AMP + diphosphate + H(+)</text>
        <dbReference type="Rhea" id="RHEA:12292"/>
        <dbReference type="Rhea" id="RHEA-COMP:9669"/>
        <dbReference type="Rhea" id="RHEA-COMP:9703"/>
        <dbReference type="ChEBI" id="CHEBI:15378"/>
        <dbReference type="ChEBI" id="CHEBI:30616"/>
        <dbReference type="ChEBI" id="CHEBI:33019"/>
        <dbReference type="ChEBI" id="CHEBI:33384"/>
        <dbReference type="ChEBI" id="CHEBI:78442"/>
        <dbReference type="ChEBI" id="CHEBI:78533"/>
        <dbReference type="ChEBI" id="CHEBI:456215"/>
        <dbReference type="EC" id="6.1.1.11"/>
    </reaction>
</comment>
<dbReference type="GO" id="GO:0004828">
    <property type="term" value="F:serine-tRNA ligase activity"/>
    <property type="evidence" value="ECO:0007669"/>
    <property type="project" value="UniProtKB-UniRule"/>
</dbReference>
<name>S2DUY2_INDAL</name>
<comment type="caution">
    <text evidence="19">The sequence shown here is derived from an EMBL/GenBank/DDBJ whole genome shotgun (WGS) entry which is preliminary data.</text>
</comment>
<evidence type="ECO:0000313" key="20">
    <source>
        <dbReference type="Proteomes" id="UP000006073"/>
    </source>
</evidence>
<dbReference type="PANTHER" id="PTHR43697:SF1">
    <property type="entry name" value="SERINE--TRNA LIGASE"/>
    <property type="match status" value="1"/>
</dbReference>
<evidence type="ECO:0000256" key="16">
    <source>
        <dbReference type="PIRSR" id="PIRSR001529-2"/>
    </source>
</evidence>